<evidence type="ECO:0000256" key="1">
    <source>
        <dbReference type="ARBA" id="ARBA00022487"/>
    </source>
</evidence>
<comment type="subcellular location">
    <subcellularLocation>
        <location evidence="5">Cytoplasm</location>
    </subcellularLocation>
</comment>
<keyword evidence="4 5" id="KW-0378">Hydrolase</keyword>
<evidence type="ECO:0000313" key="8">
    <source>
        <dbReference type="Proteomes" id="UP000585721"/>
    </source>
</evidence>
<dbReference type="HAMAP" id="MF_01260">
    <property type="entry name" value="Carboxylester"/>
    <property type="match status" value="1"/>
</dbReference>
<dbReference type="InterPro" id="IPR029058">
    <property type="entry name" value="AB_hydrolase_fold"/>
</dbReference>
<keyword evidence="3 5" id="KW-0093">Biotin biosynthesis</keyword>
<comment type="pathway">
    <text evidence="5">Cofactor biosynthesis; biotin biosynthesis.</text>
</comment>
<comment type="similarity">
    <text evidence="5">Belongs to the AB hydrolase superfamily. Carboxylesterase BioH family.</text>
</comment>
<feature type="binding site" evidence="5">
    <location>
        <begin position="82"/>
        <end position="83"/>
    </location>
    <ligand>
        <name>substrate</name>
    </ligand>
</feature>
<gene>
    <name evidence="5" type="primary">bioH</name>
    <name evidence="7" type="ORF">HNR75_000248</name>
</gene>
<dbReference type="InterPro" id="IPR000073">
    <property type="entry name" value="AB_hydrolase_1"/>
</dbReference>
<evidence type="ECO:0000256" key="5">
    <source>
        <dbReference type="HAMAP-Rule" id="MF_01260"/>
    </source>
</evidence>
<feature type="binding site" evidence="5">
    <location>
        <position position="20"/>
    </location>
    <ligand>
        <name>substrate</name>
    </ligand>
</feature>
<feature type="binding site" evidence="5">
    <location>
        <position position="235"/>
    </location>
    <ligand>
        <name>substrate</name>
    </ligand>
</feature>
<dbReference type="UniPathway" id="UPA00078"/>
<dbReference type="EC" id="3.1.1.85" evidence="5"/>
<evidence type="ECO:0000313" key="7">
    <source>
        <dbReference type="EMBL" id="MBB6054383.1"/>
    </source>
</evidence>
<proteinExistence type="inferred from homology"/>
<dbReference type="InterPro" id="IPR010076">
    <property type="entry name" value="BioH"/>
</dbReference>
<keyword evidence="8" id="KW-1185">Reference proteome</keyword>
<feature type="active site" description="Nucleophile" evidence="5">
    <location>
        <position position="82"/>
    </location>
</feature>
<dbReference type="NCBIfam" id="TIGR01738">
    <property type="entry name" value="bioH"/>
    <property type="match status" value="1"/>
</dbReference>
<dbReference type="Proteomes" id="UP000585721">
    <property type="component" value="Unassembled WGS sequence"/>
</dbReference>
<evidence type="ECO:0000256" key="3">
    <source>
        <dbReference type="ARBA" id="ARBA00022756"/>
    </source>
</evidence>
<dbReference type="GO" id="GO:0016020">
    <property type="term" value="C:membrane"/>
    <property type="evidence" value="ECO:0007669"/>
    <property type="project" value="TreeGrafter"/>
</dbReference>
<comment type="function">
    <text evidence="5">The physiological role of BioH is to remove the methyl group introduced by BioC when the pimeloyl moiety is complete. It allows to synthesize pimeloyl-ACP via the fatty acid synthetic pathway through the hydrolysis of the ester bonds of pimeloyl-ACP esters.</text>
</comment>
<keyword evidence="1 5" id="KW-0719">Serine esterase</keyword>
<dbReference type="Pfam" id="PF00561">
    <property type="entry name" value="Abhydrolase_1"/>
    <property type="match status" value="1"/>
</dbReference>
<name>A0A841GLL1_9GAMM</name>
<feature type="binding site" evidence="5">
    <location>
        <begin position="143"/>
        <end position="147"/>
    </location>
    <ligand>
        <name>substrate</name>
    </ligand>
</feature>
<comment type="catalytic activity">
    <reaction evidence="5">
        <text>6-carboxyhexanoyl-[ACP] methyl ester + H2O = 6-carboxyhexanoyl-[ACP] + methanol + H(+)</text>
        <dbReference type="Rhea" id="RHEA:42700"/>
        <dbReference type="Rhea" id="RHEA-COMP:9955"/>
        <dbReference type="Rhea" id="RHEA-COMP:10186"/>
        <dbReference type="ChEBI" id="CHEBI:15377"/>
        <dbReference type="ChEBI" id="CHEBI:15378"/>
        <dbReference type="ChEBI" id="CHEBI:17790"/>
        <dbReference type="ChEBI" id="CHEBI:78846"/>
        <dbReference type="ChEBI" id="CHEBI:82735"/>
        <dbReference type="EC" id="3.1.1.85"/>
    </reaction>
</comment>
<dbReference type="SUPFAM" id="SSF53474">
    <property type="entry name" value="alpha/beta-Hydrolases"/>
    <property type="match status" value="1"/>
</dbReference>
<dbReference type="EMBL" id="JACHGR010000001">
    <property type="protein sequence ID" value="MBB6054383.1"/>
    <property type="molecule type" value="Genomic_DNA"/>
</dbReference>
<dbReference type="Gene3D" id="3.40.50.1820">
    <property type="entry name" value="alpha/beta hydrolase"/>
    <property type="match status" value="1"/>
</dbReference>
<organism evidence="7 8">
    <name type="scientific">Tolumonas osonensis</name>
    <dbReference type="NCBI Taxonomy" id="675874"/>
    <lineage>
        <taxon>Bacteria</taxon>
        <taxon>Pseudomonadati</taxon>
        <taxon>Pseudomonadota</taxon>
        <taxon>Gammaproteobacteria</taxon>
        <taxon>Aeromonadales</taxon>
        <taxon>Aeromonadaceae</taxon>
        <taxon>Tolumonas</taxon>
    </lineage>
</organism>
<dbReference type="GO" id="GO:0090499">
    <property type="term" value="F:pimelyl-[acyl-carrier protein] methyl ester esterase activity"/>
    <property type="evidence" value="ECO:0007669"/>
    <property type="project" value="UniProtKB-EC"/>
</dbReference>
<accession>A0A841GLL1</accession>
<dbReference type="PRINTS" id="PR00111">
    <property type="entry name" value="ABHYDROLASE"/>
</dbReference>
<feature type="active site" evidence="5">
    <location>
        <position position="235"/>
    </location>
</feature>
<dbReference type="PANTHER" id="PTHR43798:SF31">
    <property type="entry name" value="AB HYDROLASE SUPERFAMILY PROTEIN YCLE"/>
    <property type="match status" value="1"/>
</dbReference>
<dbReference type="PANTHER" id="PTHR43798">
    <property type="entry name" value="MONOACYLGLYCEROL LIPASE"/>
    <property type="match status" value="1"/>
</dbReference>
<dbReference type="GO" id="GO:0005737">
    <property type="term" value="C:cytoplasm"/>
    <property type="evidence" value="ECO:0007669"/>
    <property type="project" value="UniProtKB-SubCell"/>
</dbReference>
<evidence type="ECO:0000256" key="4">
    <source>
        <dbReference type="ARBA" id="ARBA00022801"/>
    </source>
</evidence>
<feature type="domain" description="AB hydrolase-1" evidence="6">
    <location>
        <begin position="14"/>
        <end position="242"/>
    </location>
</feature>
<comment type="caution">
    <text evidence="7">The sequence shown here is derived from an EMBL/GenBank/DDBJ whole genome shotgun (WGS) entry which is preliminary data.</text>
</comment>
<protein>
    <recommendedName>
        <fullName evidence="5">Pimeloyl-[acyl-carrier protein] methyl ester esterase</fullName>
        <ecNumber evidence="5">3.1.1.85</ecNumber>
    </recommendedName>
    <alternativeName>
        <fullName evidence="5">Biotin synthesis protein BioH</fullName>
    </alternativeName>
    <alternativeName>
        <fullName evidence="5">Carboxylesterase BioH</fullName>
    </alternativeName>
</protein>
<dbReference type="GO" id="GO:0009102">
    <property type="term" value="P:biotin biosynthetic process"/>
    <property type="evidence" value="ECO:0007669"/>
    <property type="project" value="UniProtKB-UniRule"/>
</dbReference>
<reference evidence="7 8" key="1">
    <citation type="submission" date="2020-08" db="EMBL/GenBank/DDBJ databases">
        <title>Genomic Encyclopedia of Type Strains, Phase IV (KMG-IV): sequencing the most valuable type-strain genomes for metagenomic binning, comparative biology and taxonomic classification.</title>
        <authorList>
            <person name="Goeker M."/>
        </authorList>
    </citation>
    <scope>NUCLEOTIDE SEQUENCE [LARGE SCALE GENOMIC DNA]</scope>
    <source>
        <strain evidence="7 8">DSM 22975</strain>
    </source>
</reference>
<evidence type="ECO:0000259" key="6">
    <source>
        <dbReference type="Pfam" id="PF00561"/>
    </source>
</evidence>
<dbReference type="RefSeq" id="WP_188025197.1">
    <property type="nucleotide sequence ID" value="NZ_JACHGR010000001.1"/>
</dbReference>
<keyword evidence="2 5" id="KW-0963">Cytoplasm</keyword>
<dbReference type="InterPro" id="IPR050266">
    <property type="entry name" value="AB_hydrolase_sf"/>
</dbReference>
<evidence type="ECO:0000256" key="2">
    <source>
        <dbReference type="ARBA" id="ARBA00022490"/>
    </source>
</evidence>
<comment type="subunit">
    <text evidence="5">Monomer.</text>
</comment>
<sequence length="254" mass="28286">MSMYVERIGSGPDLVLLHGWGLNGAVWQEIVPLLQPYYRLHLVDLPGFGYSRDIVMPDNNLQAWSETVLAALPERFDLLGWSMGGLIALRMALDHPARINRLILTGSSPCFLQQESWPGIHPDVLSGFNHSLQQNTRKTIERFLAIQSMGSESVKEDVRRLKAWLQLRPEADPVALSAGLHLLESVDLRPELSSLRCPVLGLYGRLDSLVPAAAVPRIDALMADSRAVIFPQAAHAPFISHPQLFTEALRQFLD</sequence>
<feature type="active site" evidence="5">
    <location>
        <position position="207"/>
    </location>
</feature>
<dbReference type="AlphaFoldDB" id="A0A841GLL1"/>